<evidence type="ECO:0000313" key="1">
    <source>
        <dbReference type="EMBL" id="GFK94871.1"/>
    </source>
</evidence>
<dbReference type="Gene3D" id="3.40.50.150">
    <property type="entry name" value="Vaccinia Virus protein VP39"/>
    <property type="match status" value="1"/>
</dbReference>
<dbReference type="Proteomes" id="UP000494245">
    <property type="component" value="Unassembled WGS sequence"/>
</dbReference>
<protein>
    <recommendedName>
        <fullName evidence="3">Methyltransferase type 11 domain-containing protein</fullName>
    </recommendedName>
</protein>
<dbReference type="AlphaFoldDB" id="A0A6V8LW90"/>
<dbReference type="RefSeq" id="WP_173085356.1">
    <property type="nucleotide sequence ID" value="NZ_BLTE01000012.1"/>
</dbReference>
<evidence type="ECO:0000313" key="2">
    <source>
        <dbReference type="Proteomes" id="UP000494245"/>
    </source>
</evidence>
<evidence type="ECO:0008006" key="3">
    <source>
        <dbReference type="Google" id="ProtNLM"/>
    </source>
</evidence>
<reference evidence="1 2" key="2">
    <citation type="submission" date="2020-05" db="EMBL/GenBank/DDBJ databases">
        <title>Draft genome sequence of Desulfovibrio sp. strainFSS-1.</title>
        <authorList>
            <person name="Shimoshige H."/>
            <person name="Kobayashi H."/>
            <person name="Maekawa T."/>
        </authorList>
    </citation>
    <scope>NUCLEOTIDE SEQUENCE [LARGE SCALE GENOMIC DNA]</scope>
    <source>
        <strain evidence="1 2">SIID29052-01</strain>
    </source>
</reference>
<proteinExistence type="predicted"/>
<name>A0A6V8LW90_9BACT</name>
<dbReference type="Pfam" id="PF13489">
    <property type="entry name" value="Methyltransf_23"/>
    <property type="match status" value="1"/>
</dbReference>
<accession>A0A6V8LW90</accession>
<organism evidence="1 2">
    <name type="scientific">Fundidesulfovibrio magnetotacticus</name>
    <dbReference type="NCBI Taxonomy" id="2730080"/>
    <lineage>
        <taxon>Bacteria</taxon>
        <taxon>Pseudomonadati</taxon>
        <taxon>Thermodesulfobacteriota</taxon>
        <taxon>Desulfovibrionia</taxon>
        <taxon>Desulfovibrionales</taxon>
        <taxon>Desulfovibrionaceae</taxon>
        <taxon>Fundidesulfovibrio</taxon>
    </lineage>
</organism>
<dbReference type="SUPFAM" id="SSF53335">
    <property type="entry name" value="S-adenosyl-L-methionine-dependent methyltransferases"/>
    <property type="match status" value="1"/>
</dbReference>
<dbReference type="EMBL" id="BLTE01000012">
    <property type="protein sequence ID" value="GFK94871.1"/>
    <property type="molecule type" value="Genomic_DNA"/>
</dbReference>
<sequence length="292" mass="33284">MAAQAQRKINIGGGLSWGRPGWDVLDGQAGVYREPWQHHGKVWNTRLPSGVYDVVYTSHTLEHVPHFKIEQSMAEINRIMRPGGLLRISVPDLEKAARAYLEKDKSYFCNEDTIHPADHLGFGSMFMNQVISPGHQTLAFDSALEPLGSYAHTYNYDFEMLRILLEKWGFGDVVHSAYRESSLEELREPYAIEHAGTRYEVTDPHARTLTKTTRDFRFVGFDNKPAISLYVEARKVREAPYSLKAEFPYNRNARLDVEHAWKLKALALRLASRAVDALHEAYRGLKRLAGQA</sequence>
<reference evidence="1 2" key="1">
    <citation type="submission" date="2020-04" db="EMBL/GenBank/DDBJ databases">
        <authorList>
            <consortium name="Desulfovibrio sp. FSS-1 genome sequencing consortium"/>
            <person name="Shimoshige H."/>
            <person name="Kobayashi H."/>
            <person name="Maekawa T."/>
        </authorList>
    </citation>
    <scope>NUCLEOTIDE SEQUENCE [LARGE SCALE GENOMIC DNA]</scope>
    <source>
        <strain evidence="1 2">SIID29052-01</strain>
    </source>
</reference>
<dbReference type="InterPro" id="IPR029063">
    <property type="entry name" value="SAM-dependent_MTases_sf"/>
</dbReference>
<keyword evidence="2" id="KW-1185">Reference proteome</keyword>
<gene>
    <name evidence="1" type="ORF">NNJEOMEG_02719</name>
</gene>
<comment type="caution">
    <text evidence="1">The sequence shown here is derived from an EMBL/GenBank/DDBJ whole genome shotgun (WGS) entry which is preliminary data.</text>
</comment>